<evidence type="ECO:0000256" key="1">
    <source>
        <dbReference type="ARBA" id="ARBA00001947"/>
    </source>
</evidence>
<accession>A0A0F8Y9M5</accession>
<name>A0A0F8Y9M5_9ZZZZ</name>
<evidence type="ECO:0000256" key="7">
    <source>
        <dbReference type="ARBA" id="ARBA00022989"/>
    </source>
</evidence>
<organism evidence="12">
    <name type="scientific">marine sediment metagenome</name>
    <dbReference type="NCBI Taxonomy" id="412755"/>
    <lineage>
        <taxon>unclassified sequences</taxon>
        <taxon>metagenomes</taxon>
        <taxon>ecological metagenomes</taxon>
    </lineage>
</organism>
<evidence type="ECO:0000256" key="4">
    <source>
        <dbReference type="ARBA" id="ARBA00022692"/>
    </source>
</evidence>
<dbReference type="InterPro" id="IPR041489">
    <property type="entry name" value="PDZ_6"/>
</dbReference>
<feature type="non-terminal residue" evidence="12">
    <location>
        <position position="268"/>
    </location>
</feature>
<feature type="domain" description="PDZ" evidence="11">
    <location>
        <begin position="202"/>
        <end position="268"/>
    </location>
</feature>
<dbReference type="PROSITE" id="PS50106">
    <property type="entry name" value="PDZ"/>
    <property type="match status" value="1"/>
</dbReference>
<dbReference type="GO" id="GO:0004222">
    <property type="term" value="F:metalloendopeptidase activity"/>
    <property type="evidence" value="ECO:0007669"/>
    <property type="project" value="InterPro"/>
</dbReference>
<protein>
    <recommendedName>
        <fullName evidence="11">PDZ domain-containing protein</fullName>
    </recommendedName>
</protein>
<feature type="transmembrane region" description="Helical" evidence="10">
    <location>
        <begin position="183"/>
        <end position="209"/>
    </location>
</feature>
<sequence>MVAFGFIVAILGLGLLIFVHELGHFVIGKALGLKITEFFLGLPIGRALFSRTRGETTYGIKPVLFGGYVKFPEFMDIYQTEVKTIEPDSPAQTAGLAEDDQILEIDGQKVKSWLDIFNTVKTRAGRTLDIKILRQGLEEVISVDIGSKKDAGWLGAGPDSTGGITIEDLPVTMEGQGFIKKTLVVVAGPAMNILLALMIIVGALLIGFAEPTATIDKVMSESPAEKSGIKAGDRILSIAGKKTPGWQEVTSEISKNVGRTVGVNVERS</sequence>
<evidence type="ECO:0000256" key="10">
    <source>
        <dbReference type="SAM" id="Phobius"/>
    </source>
</evidence>
<proteinExistence type="predicted"/>
<dbReference type="Pfam" id="PF02163">
    <property type="entry name" value="Peptidase_M50"/>
    <property type="match status" value="1"/>
</dbReference>
<evidence type="ECO:0000256" key="3">
    <source>
        <dbReference type="ARBA" id="ARBA00022670"/>
    </source>
</evidence>
<evidence type="ECO:0000256" key="6">
    <source>
        <dbReference type="ARBA" id="ARBA00022833"/>
    </source>
</evidence>
<dbReference type="InterPro" id="IPR001478">
    <property type="entry name" value="PDZ"/>
</dbReference>
<feature type="transmembrane region" description="Helical" evidence="10">
    <location>
        <begin position="6"/>
        <end position="27"/>
    </location>
</feature>
<dbReference type="SUPFAM" id="SSF50156">
    <property type="entry name" value="PDZ domain-like"/>
    <property type="match status" value="2"/>
</dbReference>
<evidence type="ECO:0000256" key="9">
    <source>
        <dbReference type="ARBA" id="ARBA00023136"/>
    </source>
</evidence>
<evidence type="ECO:0000256" key="5">
    <source>
        <dbReference type="ARBA" id="ARBA00022801"/>
    </source>
</evidence>
<dbReference type="InterPro" id="IPR004387">
    <property type="entry name" value="Pept_M50_Zn"/>
</dbReference>
<dbReference type="SMART" id="SM00228">
    <property type="entry name" value="PDZ"/>
    <property type="match status" value="2"/>
</dbReference>
<keyword evidence="4 10" id="KW-0812">Transmembrane</keyword>
<evidence type="ECO:0000313" key="12">
    <source>
        <dbReference type="EMBL" id="KKK70380.1"/>
    </source>
</evidence>
<dbReference type="PANTHER" id="PTHR42837">
    <property type="entry name" value="REGULATOR OF SIGMA-E PROTEASE RSEP"/>
    <property type="match status" value="1"/>
</dbReference>
<reference evidence="12" key="1">
    <citation type="journal article" date="2015" name="Nature">
        <title>Complex archaea that bridge the gap between prokaryotes and eukaryotes.</title>
        <authorList>
            <person name="Spang A."/>
            <person name="Saw J.H."/>
            <person name="Jorgensen S.L."/>
            <person name="Zaremba-Niedzwiedzka K."/>
            <person name="Martijn J."/>
            <person name="Lind A.E."/>
            <person name="van Eijk R."/>
            <person name="Schleper C."/>
            <person name="Guy L."/>
            <person name="Ettema T.J."/>
        </authorList>
    </citation>
    <scope>NUCLEOTIDE SEQUENCE</scope>
</reference>
<evidence type="ECO:0000259" key="11">
    <source>
        <dbReference type="PROSITE" id="PS50106"/>
    </source>
</evidence>
<keyword evidence="7 10" id="KW-1133">Transmembrane helix</keyword>
<evidence type="ECO:0000256" key="8">
    <source>
        <dbReference type="ARBA" id="ARBA00023049"/>
    </source>
</evidence>
<evidence type="ECO:0000256" key="2">
    <source>
        <dbReference type="ARBA" id="ARBA00004141"/>
    </source>
</evidence>
<dbReference type="Gene3D" id="2.30.42.10">
    <property type="match status" value="2"/>
</dbReference>
<keyword evidence="3" id="KW-0645">Protease</keyword>
<dbReference type="GO" id="GO:0016020">
    <property type="term" value="C:membrane"/>
    <property type="evidence" value="ECO:0007669"/>
    <property type="project" value="UniProtKB-SubCell"/>
</dbReference>
<gene>
    <name evidence="12" type="ORF">LCGC14_2924550</name>
</gene>
<keyword evidence="6" id="KW-0862">Zinc</keyword>
<dbReference type="InterPro" id="IPR036034">
    <property type="entry name" value="PDZ_sf"/>
</dbReference>
<comment type="caution">
    <text evidence="12">The sequence shown here is derived from an EMBL/GenBank/DDBJ whole genome shotgun (WGS) entry which is preliminary data.</text>
</comment>
<comment type="cofactor">
    <cofactor evidence="1">
        <name>Zn(2+)</name>
        <dbReference type="ChEBI" id="CHEBI:29105"/>
    </cofactor>
</comment>
<dbReference type="AlphaFoldDB" id="A0A0F8Y9M5"/>
<dbReference type="PANTHER" id="PTHR42837:SF2">
    <property type="entry name" value="MEMBRANE METALLOPROTEASE ARASP2, CHLOROPLASTIC-RELATED"/>
    <property type="match status" value="1"/>
</dbReference>
<dbReference type="GO" id="GO:0006508">
    <property type="term" value="P:proteolysis"/>
    <property type="evidence" value="ECO:0007669"/>
    <property type="project" value="UniProtKB-KW"/>
</dbReference>
<keyword evidence="9 10" id="KW-0472">Membrane</keyword>
<comment type="subcellular location">
    <subcellularLocation>
        <location evidence="2">Membrane</location>
        <topology evidence="2">Multi-pass membrane protein</topology>
    </subcellularLocation>
</comment>
<dbReference type="Pfam" id="PF17820">
    <property type="entry name" value="PDZ_6"/>
    <property type="match status" value="2"/>
</dbReference>
<dbReference type="InterPro" id="IPR008915">
    <property type="entry name" value="Peptidase_M50"/>
</dbReference>
<keyword evidence="8" id="KW-0482">Metalloprotease</keyword>
<keyword evidence="5" id="KW-0378">Hydrolase</keyword>
<dbReference type="EMBL" id="LAZR01058217">
    <property type="protein sequence ID" value="KKK70380.1"/>
    <property type="molecule type" value="Genomic_DNA"/>
</dbReference>